<evidence type="ECO:0000313" key="2">
    <source>
        <dbReference type="Proteomes" id="UP000028821"/>
    </source>
</evidence>
<gene>
    <name evidence="1" type="ORF">TGMAS_240247</name>
</gene>
<keyword evidence="1" id="KW-0812">Transmembrane</keyword>
<dbReference type="Proteomes" id="UP000028821">
    <property type="component" value="Unassembled WGS sequence"/>
</dbReference>
<keyword evidence="1" id="KW-0472">Membrane</keyword>
<dbReference type="VEuPathDB" id="ToxoDB:TGMAS_240247"/>
<accession>A0A086QQB4</accession>
<name>A0A086QQB4_TOXGO</name>
<evidence type="ECO:0000313" key="1">
    <source>
        <dbReference type="EMBL" id="KFH14796.1"/>
    </source>
</evidence>
<dbReference type="EMBL" id="AEXC02001086">
    <property type="protein sequence ID" value="KFH14796.1"/>
    <property type="molecule type" value="Genomic_DNA"/>
</dbReference>
<organism evidence="1 2">
    <name type="scientific">Toxoplasma gondii MAS</name>
    <dbReference type="NCBI Taxonomy" id="943118"/>
    <lineage>
        <taxon>Eukaryota</taxon>
        <taxon>Sar</taxon>
        <taxon>Alveolata</taxon>
        <taxon>Apicomplexa</taxon>
        <taxon>Conoidasida</taxon>
        <taxon>Coccidia</taxon>
        <taxon>Eucoccidiorida</taxon>
        <taxon>Eimeriorina</taxon>
        <taxon>Sarcocystidae</taxon>
        <taxon>Toxoplasma</taxon>
    </lineage>
</organism>
<sequence>MTGHFPVSYIQWPRVVRGYSPSDLAKQAGKLSIVSTDTKRTEVSFQLKTNIRSSCGFFEYAVGLLSRQLGVFLRLPELQSWRLRNVCCGVAFLTYSSSGGGRSTSSPFCRKSFRGSLNCFPENCCRAKSLSLFVKKYLFAGGLSEVSSSVLVKTGEKSCSQRTQPVLRASVCGFPLFAAWLFAFFSFPNAYLLDTEVDATQHTPTGATGRTREAR</sequence>
<protein>
    <submittedName>
        <fullName evidence="1">Putative transmembrane protein</fullName>
    </submittedName>
</protein>
<proteinExistence type="predicted"/>
<dbReference type="AlphaFoldDB" id="A0A086QQB4"/>
<comment type="caution">
    <text evidence="1">The sequence shown here is derived from an EMBL/GenBank/DDBJ whole genome shotgun (WGS) entry which is preliminary data.</text>
</comment>
<reference evidence="1 2" key="1">
    <citation type="submission" date="2014-04" db="EMBL/GenBank/DDBJ databases">
        <authorList>
            <person name="Sibley D."/>
            <person name="Venepally P."/>
            <person name="Karamycheva S."/>
            <person name="Hadjithomas M."/>
            <person name="Khan A."/>
            <person name="Brunk B."/>
            <person name="Roos D."/>
            <person name="Caler E."/>
            <person name="Lorenzi H."/>
        </authorList>
    </citation>
    <scope>NUCLEOTIDE SEQUENCE [LARGE SCALE GENOMIC DNA]</scope>
    <source>
        <strain evidence="1 2">MAS</strain>
    </source>
</reference>